<name>A0A5C6RKL5_9BACT</name>
<dbReference type="CDD" id="cd00041">
    <property type="entry name" value="CUB"/>
    <property type="match status" value="1"/>
</dbReference>
<proteinExistence type="predicted"/>
<keyword evidence="1" id="KW-1015">Disulfide bond</keyword>
<dbReference type="SMART" id="SM00042">
    <property type="entry name" value="CUB"/>
    <property type="match status" value="1"/>
</dbReference>
<dbReference type="InterPro" id="IPR000859">
    <property type="entry name" value="CUB_dom"/>
</dbReference>
<reference evidence="3 4" key="1">
    <citation type="submission" date="2019-08" db="EMBL/GenBank/DDBJ databases">
        <title>Genome of Phaeodactylibacter luteus.</title>
        <authorList>
            <person name="Bowman J.P."/>
        </authorList>
    </citation>
    <scope>NUCLEOTIDE SEQUENCE [LARGE SCALE GENOMIC DNA]</scope>
    <source>
        <strain evidence="3 4">KCTC 42180</strain>
    </source>
</reference>
<dbReference type="PANTHER" id="PTHR39385:SF2">
    <property type="entry name" value="SLIT-LIKE 3 PROTEIN"/>
    <property type="match status" value="1"/>
</dbReference>
<dbReference type="Proteomes" id="UP000321580">
    <property type="component" value="Unassembled WGS sequence"/>
</dbReference>
<dbReference type="Pfam" id="PF00431">
    <property type="entry name" value="CUB"/>
    <property type="match status" value="1"/>
</dbReference>
<sequence length="2881" mass="294141">MKKFYSNLLGVSCVKPILALLVLILFAAPLAYGQCDGLEINLPDENQPVSNPSVSYCTTIPVDPSATGHPSGLVMDLFHTYQGDLSIRINACGETLMLLTRPGGGTCNGQGCPCGSSADVNGTFVFSDNFSNDPDNGLALGGGNYGLSGDPCSVGTISSFAELATACGGGPYILEICITDHAFINTGVASNIILEFPGIVTPICGCTDPVANNYDPLATVDDGTCEYNMGCTDPAAINYDPTAVIDDGSCVYPPSCGGTFTDSGGPTGNYSNAENNTITICPDVPGQVVTVTFSAFNLENNYDFLRVYNGNSTASPQLGQFTGTSVPGPFVSTSPDGCLTFNFTSDGSLTRSGWIAAVECDAACVPPPPPTAANVAVCVGSSATLTASGCPSGTLRWYTTPSGGSPVATGPTFTTPPLNSTTTYYVECDNGGPGCQSSRTPVTVNVSLPPPPVAQGVSVCQGSSATLAASGCPGGTLRWYTSPTGGSPVGSGPTFVTPVLNASTTYYVLCDEGGTCLSDRVAVPVTVTPPVPPQLDSFGPYCIEDGPIILPTTQGGVNGTWSGTGVSQGFLLQPELIQPGTTVTLTFTPDPSTCYQVATATVQIGTPPFVQISGPETLCNGETAFLSVPNSYGTYMWSTGLQTFNTPINSPGTYTVTVTDPVSGCENTASFTVGAGQAPTPVVNGPQELCDGQSATLSLAGSYDSYMWSTGDGTPTTGITGPGAYSVTVTDNGCEGVAQFTVAETQVPLPDLSGPASLCPGEAAVLSVNNAGQFTTFSWSNAGQSASVNINGPGTYTLTAQTAGGCSVQQSITVGADPVPSPVIDPGLSFCTGGSVPVTTNQAFATYEWSTGDQTPATTVTAGGIVTVTVTNAAGCTGFASANITENPLPDVAITGDAAVCSGDPATLSVVDGNNYSSFVWSNNSPASSITVGSAGTYSVTATDLNGCANSASFNVTVSTLPAAGITGETVFCEGESVTLTAAAPGLGYTWSDNSSGQSITVSTPGTYSLTVENAAGCQSVNSITVSQNLRPQPQITGPLNFCDGASTTLTAAGGPYSSYSWSNMATGANATFSQTGQVTLVVEDANGCVGSAAVTVVENPLPPVQLIGQPFFCEGGSTALNVAPGYANYQWNIPNNGTSAIINTPGLVQVTVTDQNGCMNSATQLITAHPSPEPMIAGNPSFCTDGSTVLNVPGDFDAYSWSTGSQSAATLVEEPGLVSVTVTDGNGCTGSSSVLAEENAELSFAITGPAAICEGQSTTLGTSFAFDSYTWSDGSQESTLEVAAPGVISVTVVDASGCSGTAELEVVNSPNPIAEINGTLEFCEGESTVLSGPPNMAGYSWSNGSESPAVQVSSAGAYQLVVQNAFGCADTAMVSTVVNPLPEPDIEGQLAFCADTSAVLSLGGAFESYTWSDGSTAETYEATVTESISVTVSNAFNCTASDTVEVVVYDLPIVEITGDDAFCAGSSATINATPGLAAYSWSDNGEGAERVVTAAGVYQVTVADAQGCQSIAAFPVEELPLPPAAITGGLSFCEGDSTILTAPAGFAYTWSGAATAQSITVTAPGIYELTVTDAAGCEASDAVSVVANPNPEPEIQGLTAFCPGEVVTLSLNGPFVSYDWSDGSSGAFITVDTALEVSVTVANAFGCTGSAQIETALYPQPSVQIVGDTAFCAGESVLLHADQPFVGYNWSTGSGADTLEMGQPGPVFLVVTDENGCTAGDQVTLTENALPQPTILGQDYFCEGSALPLSASGSYSTYSWSNGAVGDTALVQSPGIVALSVTDGNGCEGQTSLLVSEAPLPVPIITGEPAFCPGEAAEIGLQQWYPDIQWSTGDTTAAVLIDEVGLLNVTVTDELGCTGSAALDIAEHQTAAPQIDGPGQICPGTTASLMASPGFAAYLWEDGTASSTFEAGGPGIYSLTVTDANGCETASSFAVDTFATQPPAITGPAGFCADTSAVLALSNSFESYYWSNGSSADEISVAQGGSYSVTVTDANGCETASSYVIDRYELPTAEVDAPEAFCPEGSATLNAVGSFAAYQWSDGSSGSMLTVVLPGQYQLTVTDQNGCTDDVAVEIGLQADLQPVIQGAEAFCPGQSLQLNVPQSFATYTWSNGATGAVLEIEEPGAYTVSVTDGMGCSGDTSIVVSLYPEPEAGIIAPEGFCETTAATLQSVPGSWQSWEWSNGGTQSGTVVSEPGNYILIATDLNGCRDTAMAEIVSYPLPEVEIAGTPYFCEGAATVLSGPAGLSAYFWNGEPGGPSLNVDGAGSYTLQVVDENGCESGASLQVVEVALPNAEAGQPGPITCSSPEVTLGSPGNPAFGVTYTWSGPGIDMANANLAAPTVQQGGWYQLIITDTVHNCISEPATVEVAEDNTAPDADINGEGTLTCVVDRITLAAEGYATGGDIEALWYNQSGEVLAFNAAEIEVSGPGQYILELIDAGNGCAALDTVQVLEDRVYPQAEAGPSARLDCQVSSVSLDGSGPSTSSFVEYFWTGPGGALVSQNGVATVSSPGLYYLEVVDISNGCATVDSVQVTQDITPPVADAGAPQQIDCHSPDATLNGSGSSTGSAFTYQWGHGSPENVVGNGLSLTVSEPGAYFLVVTNTDNHCSSTASVVVEEVASAPSALAAFADGVTCFGDQDGSLAIGGIEGGTPPYLYSLGGQPFSTQTLYTGLGGGDYQLVIQDAIGCEYDTLITVPQGNDLRVELGTEINISLGDEVALQALINIPAEQIGSIWWEAPDSLSCYDCLRPVAAPSLSGLYEVTVTDINGCVATDAVQVFVDKRRQVYIPNIFSPNGDGANDVFYIQTGPEVVKVNSFEVYSRWGEPVFTVYNAPPNDPRYGWPGVHRGELMNSGVFTWWAEIEYIDGKREIFKGDVVLMR</sequence>
<dbReference type="InterPro" id="IPR035914">
    <property type="entry name" value="Sperma_CUB_dom_sf"/>
</dbReference>
<evidence type="ECO:0000313" key="4">
    <source>
        <dbReference type="Proteomes" id="UP000321580"/>
    </source>
</evidence>
<dbReference type="Pfam" id="PF19081">
    <property type="entry name" value="Ig_7"/>
    <property type="match status" value="2"/>
</dbReference>
<dbReference type="SUPFAM" id="SSF49299">
    <property type="entry name" value="PKD domain"/>
    <property type="match status" value="1"/>
</dbReference>
<dbReference type="InterPro" id="IPR044023">
    <property type="entry name" value="Ig_7"/>
</dbReference>
<dbReference type="InterPro" id="IPR013783">
    <property type="entry name" value="Ig-like_fold"/>
</dbReference>
<comment type="caution">
    <text evidence="3">The sequence shown here is derived from an EMBL/GenBank/DDBJ whole genome shotgun (WGS) entry which is preliminary data.</text>
</comment>
<dbReference type="Gene3D" id="2.60.40.10">
    <property type="entry name" value="Immunoglobulins"/>
    <property type="match status" value="1"/>
</dbReference>
<dbReference type="SMART" id="SM00089">
    <property type="entry name" value="PKD"/>
    <property type="match status" value="5"/>
</dbReference>
<dbReference type="PANTHER" id="PTHR39385">
    <property type="entry name" value="PROTEIN CBG20422"/>
    <property type="match status" value="1"/>
</dbReference>
<evidence type="ECO:0000259" key="2">
    <source>
        <dbReference type="PROSITE" id="PS01180"/>
    </source>
</evidence>
<organism evidence="3 4">
    <name type="scientific">Phaeodactylibacter luteus</name>
    <dbReference type="NCBI Taxonomy" id="1564516"/>
    <lineage>
        <taxon>Bacteria</taxon>
        <taxon>Pseudomonadati</taxon>
        <taxon>Bacteroidota</taxon>
        <taxon>Saprospiria</taxon>
        <taxon>Saprospirales</taxon>
        <taxon>Haliscomenobacteraceae</taxon>
        <taxon>Phaeodactylibacter</taxon>
    </lineage>
</organism>
<dbReference type="RefSeq" id="WP_147167885.1">
    <property type="nucleotide sequence ID" value="NZ_VOOR01000024.1"/>
</dbReference>
<evidence type="ECO:0000256" key="1">
    <source>
        <dbReference type="ARBA" id="ARBA00023157"/>
    </source>
</evidence>
<feature type="domain" description="CUB" evidence="2">
    <location>
        <begin position="256"/>
        <end position="361"/>
    </location>
</feature>
<dbReference type="InterPro" id="IPR035986">
    <property type="entry name" value="PKD_dom_sf"/>
</dbReference>
<evidence type="ECO:0000313" key="3">
    <source>
        <dbReference type="EMBL" id="TXB62783.1"/>
    </source>
</evidence>
<dbReference type="InterPro" id="IPR022409">
    <property type="entry name" value="PKD/Chitinase_dom"/>
</dbReference>
<dbReference type="OrthoDB" id="7794186at2"/>
<gene>
    <name evidence="3" type="ORF">FRY97_12545</name>
</gene>
<keyword evidence="4" id="KW-1185">Reference proteome</keyword>
<dbReference type="PROSITE" id="PS01180">
    <property type="entry name" value="CUB"/>
    <property type="match status" value="1"/>
</dbReference>
<dbReference type="SUPFAM" id="SSF49854">
    <property type="entry name" value="Spermadhesin, CUB domain"/>
    <property type="match status" value="1"/>
</dbReference>
<dbReference type="EMBL" id="VOOR01000024">
    <property type="protein sequence ID" value="TXB62783.1"/>
    <property type="molecule type" value="Genomic_DNA"/>
</dbReference>
<protein>
    <recommendedName>
        <fullName evidence="2">CUB domain-containing protein</fullName>
    </recommendedName>
</protein>
<dbReference type="Gene3D" id="2.60.120.290">
    <property type="entry name" value="Spermadhesin, CUB domain"/>
    <property type="match status" value="1"/>
</dbReference>
<accession>A0A5C6RKL5</accession>
<dbReference type="Pfam" id="PF13585">
    <property type="entry name" value="CHU_C"/>
    <property type="match status" value="1"/>
</dbReference>